<dbReference type="SMART" id="SM00382">
    <property type="entry name" value="AAA"/>
    <property type="match status" value="1"/>
</dbReference>
<dbReference type="Pfam" id="PF00005">
    <property type="entry name" value="ABC_tran"/>
    <property type="match status" value="1"/>
</dbReference>
<keyword evidence="2" id="KW-0547">Nucleotide-binding</keyword>
<sequence>MSLLEVDDVVVQFGGVTAVNHASFVAEAGRITGLIGPNGAGKTTCFNVISGLQKPTKGKVRFDSKTVTNMPVHRRSKRGMGRTFQRLEAFGSLSVRENVRVALDIHRGLLGLVKPGAADLDALLERVGISAYAAERADSIPTGTARLLELARCLAGEPKLLLLDEPSSGLDESETGAFGDLLKDLAAGGCGILMVEHDMDLVMKVCDEIHVLDFGSVIASGLPGAIRSNPKVQKAYLGYSDEAPDESAALVGTHHDPALHDTSVLPVVPDEIGAVR</sequence>
<evidence type="ECO:0000256" key="1">
    <source>
        <dbReference type="ARBA" id="ARBA00022448"/>
    </source>
</evidence>
<dbReference type="STRING" id="1005945.SAMN05216561_101373"/>
<dbReference type="RefSeq" id="WP_091110056.1">
    <property type="nucleotide sequence ID" value="NZ_BKAF01000001.1"/>
</dbReference>
<dbReference type="Proteomes" id="UP000198649">
    <property type="component" value="Unassembled WGS sequence"/>
</dbReference>
<dbReference type="InterPro" id="IPR003593">
    <property type="entry name" value="AAA+_ATPase"/>
</dbReference>
<organism evidence="5 6">
    <name type="scientific">Nocardioides psychrotolerans</name>
    <dbReference type="NCBI Taxonomy" id="1005945"/>
    <lineage>
        <taxon>Bacteria</taxon>
        <taxon>Bacillati</taxon>
        <taxon>Actinomycetota</taxon>
        <taxon>Actinomycetes</taxon>
        <taxon>Propionibacteriales</taxon>
        <taxon>Nocardioidaceae</taxon>
        <taxon>Nocardioides</taxon>
    </lineage>
</organism>
<dbReference type="Pfam" id="PF12399">
    <property type="entry name" value="BCA_ABC_TP_C"/>
    <property type="match status" value="1"/>
</dbReference>
<dbReference type="InterPro" id="IPR032823">
    <property type="entry name" value="BCA_ABC_TP_C"/>
</dbReference>
<dbReference type="GO" id="GO:0005886">
    <property type="term" value="C:plasma membrane"/>
    <property type="evidence" value="ECO:0007669"/>
    <property type="project" value="TreeGrafter"/>
</dbReference>
<dbReference type="InterPro" id="IPR027417">
    <property type="entry name" value="P-loop_NTPase"/>
</dbReference>
<keyword evidence="3 5" id="KW-0067">ATP-binding</keyword>
<keyword evidence="6" id="KW-1185">Reference proteome</keyword>
<reference evidence="5 6" key="1">
    <citation type="submission" date="2016-10" db="EMBL/GenBank/DDBJ databases">
        <authorList>
            <person name="de Groot N.N."/>
        </authorList>
    </citation>
    <scope>NUCLEOTIDE SEQUENCE [LARGE SCALE GENOMIC DNA]</scope>
    <source>
        <strain evidence="5 6">CGMCC 1.11156</strain>
    </source>
</reference>
<dbReference type="AlphaFoldDB" id="A0A1I3BYB6"/>
<feature type="domain" description="ABC transporter" evidence="4">
    <location>
        <begin position="4"/>
        <end position="239"/>
    </location>
</feature>
<evidence type="ECO:0000256" key="3">
    <source>
        <dbReference type="ARBA" id="ARBA00022840"/>
    </source>
</evidence>
<protein>
    <submittedName>
        <fullName evidence="5">Branched-chain amino acid transport system ATP-binding protein</fullName>
    </submittedName>
</protein>
<dbReference type="PROSITE" id="PS50893">
    <property type="entry name" value="ABC_TRANSPORTER_2"/>
    <property type="match status" value="1"/>
</dbReference>
<gene>
    <name evidence="5" type="ORF">SAMN05216561_101373</name>
</gene>
<dbReference type="PANTHER" id="PTHR45772:SF9">
    <property type="entry name" value="CONSERVED COMPONENT OF ABC TRANSPORTER FOR NATURAL AMINO ACIDS"/>
    <property type="match status" value="1"/>
</dbReference>
<dbReference type="SUPFAM" id="SSF52540">
    <property type="entry name" value="P-loop containing nucleoside triphosphate hydrolases"/>
    <property type="match status" value="1"/>
</dbReference>
<dbReference type="EMBL" id="FOQG01000001">
    <property type="protein sequence ID" value="SFH66731.1"/>
    <property type="molecule type" value="Genomic_DNA"/>
</dbReference>
<dbReference type="PANTHER" id="PTHR45772">
    <property type="entry name" value="CONSERVED COMPONENT OF ABC TRANSPORTER FOR NATURAL AMINO ACIDS-RELATED"/>
    <property type="match status" value="1"/>
</dbReference>
<name>A0A1I3BYB6_9ACTN</name>
<dbReference type="InterPro" id="IPR003439">
    <property type="entry name" value="ABC_transporter-like_ATP-bd"/>
</dbReference>
<evidence type="ECO:0000313" key="6">
    <source>
        <dbReference type="Proteomes" id="UP000198649"/>
    </source>
</evidence>
<dbReference type="OrthoDB" id="9805514at2"/>
<dbReference type="InterPro" id="IPR051120">
    <property type="entry name" value="ABC_AA/LPS_Transport"/>
</dbReference>
<evidence type="ECO:0000256" key="2">
    <source>
        <dbReference type="ARBA" id="ARBA00022741"/>
    </source>
</evidence>
<evidence type="ECO:0000313" key="5">
    <source>
        <dbReference type="EMBL" id="SFH66731.1"/>
    </source>
</evidence>
<dbReference type="CDD" id="cd03219">
    <property type="entry name" value="ABC_Mj1267_LivG_branched"/>
    <property type="match status" value="1"/>
</dbReference>
<evidence type="ECO:0000259" key="4">
    <source>
        <dbReference type="PROSITE" id="PS50893"/>
    </source>
</evidence>
<dbReference type="GO" id="GO:0005524">
    <property type="term" value="F:ATP binding"/>
    <property type="evidence" value="ECO:0007669"/>
    <property type="project" value="UniProtKB-KW"/>
</dbReference>
<proteinExistence type="predicted"/>
<dbReference type="GO" id="GO:0016887">
    <property type="term" value="F:ATP hydrolysis activity"/>
    <property type="evidence" value="ECO:0007669"/>
    <property type="project" value="InterPro"/>
</dbReference>
<keyword evidence="1" id="KW-0813">Transport</keyword>
<accession>A0A1I3BYB6</accession>
<dbReference type="Gene3D" id="3.40.50.300">
    <property type="entry name" value="P-loop containing nucleotide triphosphate hydrolases"/>
    <property type="match status" value="1"/>
</dbReference>